<feature type="domain" description="Helicase ATP-binding" evidence="2">
    <location>
        <begin position="483"/>
        <end position="646"/>
    </location>
</feature>
<dbReference type="InterPro" id="IPR014001">
    <property type="entry name" value="Helicase_ATP-bd"/>
</dbReference>
<dbReference type="Proteomes" id="UP000324517">
    <property type="component" value="Unassembled WGS sequence"/>
</dbReference>
<dbReference type="RefSeq" id="WP_148979264.1">
    <property type="nucleotide sequence ID" value="NZ_JBNILM010000004.1"/>
</dbReference>
<dbReference type="InterPro" id="IPR001650">
    <property type="entry name" value="Helicase_C-like"/>
</dbReference>
<dbReference type="SUPFAM" id="SSF52540">
    <property type="entry name" value="P-loop containing nucleoside triphosphate hydrolases"/>
    <property type="match status" value="2"/>
</dbReference>
<organism evidence="4 5">
    <name type="scientific">Sutcliffiella horikoshii</name>
    <dbReference type="NCBI Taxonomy" id="79883"/>
    <lineage>
        <taxon>Bacteria</taxon>
        <taxon>Bacillati</taxon>
        <taxon>Bacillota</taxon>
        <taxon>Bacilli</taxon>
        <taxon>Bacillales</taxon>
        <taxon>Bacillaceae</taxon>
        <taxon>Sutcliffiella</taxon>
    </lineage>
</organism>
<dbReference type="AlphaFoldDB" id="A0A5D4TAT4"/>
<accession>A0A5D4TAT4</accession>
<feature type="domain" description="Helicase C-terminal" evidence="3">
    <location>
        <begin position="774"/>
        <end position="928"/>
    </location>
</feature>
<dbReference type="SMART" id="SM00490">
    <property type="entry name" value="HELICc"/>
    <property type="match status" value="1"/>
</dbReference>
<dbReference type="InterPro" id="IPR049730">
    <property type="entry name" value="SNF2/RAD54-like_C"/>
</dbReference>
<keyword evidence="4" id="KW-0347">Helicase</keyword>
<dbReference type="Gene3D" id="3.40.50.300">
    <property type="entry name" value="P-loop containing nucleotide triphosphate hydrolases"/>
    <property type="match status" value="1"/>
</dbReference>
<proteinExistence type="predicted"/>
<dbReference type="CDD" id="cd18012">
    <property type="entry name" value="DEXQc_arch_SWI2_SNF2"/>
    <property type="match status" value="1"/>
</dbReference>
<evidence type="ECO:0000256" key="1">
    <source>
        <dbReference type="ARBA" id="ARBA00022801"/>
    </source>
</evidence>
<dbReference type="FunFam" id="3.40.50.300:FF:000533">
    <property type="entry name" value="Helicase, Snf2 family"/>
    <property type="match status" value="1"/>
</dbReference>
<dbReference type="Pfam" id="PF12419">
    <property type="entry name" value="DUF3670"/>
    <property type="match status" value="1"/>
</dbReference>
<dbReference type="GO" id="GO:0016787">
    <property type="term" value="F:hydrolase activity"/>
    <property type="evidence" value="ECO:0007669"/>
    <property type="project" value="UniProtKB-KW"/>
</dbReference>
<evidence type="ECO:0000259" key="2">
    <source>
        <dbReference type="PROSITE" id="PS51192"/>
    </source>
</evidence>
<evidence type="ECO:0000313" key="5">
    <source>
        <dbReference type="Proteomes" id="UP000324517"/>
    </source>
</evidence>
<keyword evidence="4" id="KW-0067">ATP-binding</keyword>
<comment type="caution">
    <text evidence="4">The sequence shown here is derived from an EMBL/GenBank/DDBJ whole genome shotgun (WGS) entry which is preliminary data.</text>
</comment>
<dbReference type="InterPro" id="IPR027417">
    <property type="entry name" value="P-loop_NTPase"/>
</dbReference>
<dbReference type="GO" id="GO:0005524">
    <property type="term" value="F:ATP binding"/>
    <property type="evidence" value="ECO:0007669"/>
    <property type="project" value="InterPro"/>
</dbReference>
<dbReference type="GO" id="GO:0004386">
    <property type="term" value="F:helicase activity"/>
    <property type="evidence" value="ECO:0007669"/>
    <property type="project" value="UniProtKB-KW"/>
</dbReference>
<dbReference type="PANTHER" id="PTHR10799">
    <property type="entry name" value="SNF2/RAD54 HELICASE FAMILY"/>
    <property type="match status" value="1"/>
</dbReference>
<dbReference type="PROSITE" id="PS51192">
    <property type="entry name" value="HELICASE_ATP_BIND_1"/>
    <property type="match status" value="1"/>
</dbReference>
<dbReference type="Pfam" id="PF00271">
    <property type="entry name" value="Helicase_C"/>
    <property type="match status" value="1"/>
</dbReference>
<keyword evidence="4" id="KW-0547">Nucleotide-binding</keyword>
<keyword evidence="1" id="KW-0378">Hydrolase</keyword>
<dbReference type="CDD" id="cd18793">
    <property type="entry name" value="SF2_C_SNF"/>
    <property type="match status" value="1"/>
</dbReference>
<name>A0A5D4TAT4_9BACI</name>
<dbReference type="InterPro" id="IPR038718">
    <property type="entry name" value="SNF2-like_sf"/>
</dbReference>
<dbReference type="Gene3D" id="3.40.50.10810">
    <property type="entry name" value="Tandem AAA-ATPase domain"/>
    <property type="match status" value="1"/>
</dbReference>
<evidence type="ECO:0000259" key="3">
    <source>
        <dbReference type="PROSITE" id="PS51194"/>
    </source>
</evidence>
<evidence type="ECO:0000313" key="4">
    <source>
        <dbReference type="EMBL" id="TYS72399.1"/>
    </source>
</evidence>
<reference evidence="4 5" key="1">
    <citation type="submission" date="2019-08" db="EMBL/GenBank/DDBJ databases">
        <title>Bacillus genomes from the desert of Cuatro Cienegas, Coahuila.</title>
        <authorList>
            <person name="Olmedo-Alvarez G."/>
        </authorList>
    </citation>
    <scope>NUCLEOTIDE SEQUENCE [LARGE SCALE GENOMIC DNA]</scope>
    <source>
        <strain evidence="4 5">CH98b_3T</strain>
    </source>
</reference>
<dbReference type="InterPro" id="IPR000330">
    <property type="entry name" value="SNF2_N"/>
</dbReference>
<gene>
    <name evidence="4" type="ORF">FZC75_10640</name>
</gene>
<dbReference type="PROSITE" id="PS51194">
    <property type="entry name" value="HELICASE_CTER"/>
    <property type="match status" value="1"/>
</dbReference>
<protein>
    <submittedName>
        <fullName evidence="4">DEAD/DEAH box helicase</fullName>
    </submittedName>
</protein>
<dbReference type="OrthoDB" id="9760715at2"/>
<dbReference type="SMART" id="SM00487">
    <property type="entry name" value="DEXDc"/>
    <property type="match status" value="1"/>
</dbReference>
<sequence>MINEALFAKSNYIEERNQFFLYVKIRSSVLPPSRFTPLLFTWHEGSFFGSVLEESTYDGISGIFLNPSDALELYANNTENSFIELEWCDQSEQYRLIAPTVADLLNERAFQPSFAAWQEGKLSFSLTKEGQEMIAQNPLLPSYAGKMEEWLDAIMKDWMERKEEGYLQTYWMDYTKDPRQLAAEGSLVEYLDEEDWLRDIGWTKDTTPFKLGLRLLEPEKGEQDWKLETLLKDKKTEELYVWEQDSLPPSYKKYKKEVNRGFKKWQQLTPSLFSNGQIRSYLTEEDAWRFLVEGSERLLAIGSFIFLPPWWQAIKDSRIKVKARVNGSKKGGNHSQSFVGLQSLVNFEWRFSTRNTELSEEEFLALVEENRRLVQIKGEWVVLDPGFIEEIKRMMKHAEENGIRMEDLLKSNAAGMGGEIPDDASLDAGASYSIQDISYELTGSAERLIEQLYQGKEIPPFDVPETFKGELRPYQEQGAAWLTFLRDHGFGACLADDMGLGKTIQLIAYFLSCKEKEPEGPPVLIICPTSVLGNWQKELEKFAPSLDVMLHYGPNRGKGSIFREAVLDSDVVLTSYAISHLDEEELASIGWRTICLDEAQNIKNADTKQSQAVRNLSGGHHIALTGTPMENRLSELWAIFDFINPGYLGSLGSFHKQFVLAIEKDQDKKKIQQLQMLIQPFLLRRTKQDEQVALNLPAKQEQKEYCPLTIEQASIYEQLVKETLDKVEELGGIQRRGLVLKMLGQLKQVCDHPALYLKEETPENLLMRSSKMEKLVELVEQIRLRGESCLIFTQYISMGNMIIEALESSLGEKGRFLNGSVVKKNRDQLIQEFQDGEFHVLVLSLKAGGTGLNLTAANHVIHYDRWWNPAVENQATDRAYRIGQSRFVHVHKFIATGTLEEKIDAMIESKQALNNQIITSEGWITELDNEELRDLLTLK</sequence>
<dbReference type="Pfam" id="PF00176">
    <property type="entry name" value="SNF2-rel_dom"/>
    <property type="match status" value="1"/>
</dbReference>
<dbReference type="InterPro" id="IPR022138">
    <property type="entry name" value="DUF3670"/>
</dbReference>
<dbReference type="EMBL" id="VTET01000004">
    <property type="protein sequence ID" value="TYS72399.1"/>
    <property type="molecule type" value="Genomic_DNA"/>
</dbReference>